<keyword evidence="2" id="KW-0732">Signal</keyword>
<gene>
    <name evidence="3" type="ORF">FHW14_000936</name>
</gene>
<dbReference type="Proteomes" id="UP000590811">
    <property type="component" value="Unassembled WGS sequence"/>
</dbReference>
<feature type="compositionally biased region" description="Low complexity" evidence="1">
    <location>
        <begin position="26"/>
        <end position="85"/>
    </location>
</feature>
<organism evidence="3 4">
    <name type="scientific">Terracoccus luteus</name>
    <dbReference type="NCBI Taxonomy" id="53356"/>
    <lineage>
        <taxon>Bacteria</taxon>
        <taxon>Bacillati</taxon>
        <taxon>Actinomycetota</taxon>
        <taxon>Actinomycetes</taxon>
        <taxon>Micrococcales</taxon>
        <taxon>Intrasporangiaceae</taxon>
        <taxon>Terracoccus</taxon>
    </lineage>
</organism>
<proteinExistence type="predicted"/>
<dbReference type="RefSeq" id="WP_184508697.1">
    <property type="nucleotide sequence ID" value="NZ_JACHVT010000002.1"/>
</dbReference>
<reference evidence="3 4" key="1">
    <citation type="submission" date="2020-08" db="EMBL/GenBank/DDBJ databases">
        <title>Genomic Encyclopedia of Type Strains, Phase IV (KMG-V): Genome sequencing to study the core and pangenomes of soil and plant-associated prokaryotes.</title>
        <authorList>
            <person name="Whitman W."/>
        </authorList>
    </citation>
    <scope>NUCLEOTIDE SEQUENCE [LARGE SCALE GENOMIC DNA]</scope>
    <source>
        <strain evidence="3 4">B3ACCR2</strain>
    </source>
</reference>
<evidence type="ECO:0008006" key="5">
    <source>
        <dbReference type="Google" id="ProtNLM"/>
    </source>
</evidence>
<feature type="region of interest" description="Disordered" evidence="1">
    <location>
        <begin position="23"/>
        <end position="86"/>
    </location>
</feature>
<accession>A0A839PQL3</accession>
<dbReference type="AlphaFoldDB" id="A0A839PQL3"/>
<evidence type="ECO:0000256" key="1">
    <source>
        <dbReference type="SAM" id="MobiDB-lite"/>
    </source>
</evidence>
<feature type="chain" id="PRO_5038458645" description="Lipoprotein" evidence="2">
    <location>
        <begin position="24"/>
        <end position="198"/>
    </location>
</feature>
<dbReference type="PROSITE" id="PS51257">
    <property type="entry name" value="PROKAR_LIPOPROTEIN"/>
    <property type="match status" value="1"/>
</dbReference>
<comment type="caution">
    <text evidence="3">The sequence shown here is derived from an EMBL/GenBank/DDBJ whole genome shotgun (WGS) entry which is preliminary data.</text>
</comment>
<dbReference type="EMBL" id="JACHVT010000002">
    <property type="protein sequence ID" value="MBB2985787.1"/>
    <property type="molecule type" value="Genomic_DNA"/>
</dbReference>
<feature type="signal peptide" evidence="2">
    <location>
        <begin position="1"/>
        <end position="23"/>
    </location>
</feature>
<sequence length="198" mass="19072">MHKLTTVTAAALLALGLSACSKADDAATPAPASPAPSSTSSAPTTSAATPTESSTPSDSASTPAAGGSSPATSSGPTSSSGSAPAVAIDQGTPEAAMTSWLNSMVAGDGTAVCNLMASGGKAISEIEGAGESCGKTITPLLQQVKGLGSVLSNLDIKGATVKGNDATFEAATTEPAAAAQVIASFKAVKIGGKWYVTR</sequence>
<evidence type="ECO:0000313" key="3">
    <source>
        <dbReference type="EMBL" id="MBB2985787.1"/>
    </source>
</evidence>
<evidence type="ECO:0000256" key="2">
    <source>
        <dbReference type="SAM" id="SignalP"/>
    </source>
</evidence>
<evidence type="ECO:0000313" key="4">
    <source>
        <dbReference type="Proteomes" id="UP000590811"/>
    </source>
</evidence>
<protein>
    <recommendedName>
        <fullName evidence="5">Lipoprotein</fullName>
    </recommendedName>
</protein>
<name>A0A839PQL3_9MICO</name>